<name>A0A453MA95_AEGTS</name>
<proteinExistence type="predicted"/>
<keyword evidence="2" id="KW-1185">Reference proteome</keyword>
<dbReference type="Proteomes" id="UP000015105">
    <property type="component" value="Chromosome 5D"/>
</dbReference>
<reference evidence="2" key="2">
    <citation type="journal article" date="2017" name="Nat. Plants">
        <title>The Aegilops tauschii genome reveals multiple impacts of transposons.</title>
        <authorList>
            <person name="Zhao G."/>
            <person name="Zou C."/>
            <person name="Li K."/>
            <person name="Wang K."/>
            <person name="Li T."/>
            <person name="Gao L."/>
            <person name="Zhang X."/>
            <person name="Wang H."/>
            <person name="Yang Z."/>
            <person name="Liu X."/>
            <person name="Jiang W."/>
            <person name="Mao L."/>
            <person name="Kong X."/>
            <person name="Jiao Y."/>
            <person name="Jia J."/>
        </authorList>
    </citation>
    <scope>NUCLEOTIDE SEQUENCE [LARGE SCALE GENOMIC DNA]</scope>
    <source>
        <strain evidence="2">cv. AL8/78</strain>
    </source>
</reference>
<reference evidence="2" key="1">
    <citation type="journal article" date="2014" name="Science">
        <title>Ancient hybridizations among the ancestral genomes of bread wheat.</title>
        <authorList>
            <consortium name="International Wheat Genome Sequencing Consortium,"/>
            <person name="Marcussen T."/>
            <person name="Sandve S.R."/>
            <person name="Heier L."/>
            <person name="Spannagl M."/>
            <person name="Pfeifer M."/>
            <person name="Jakobsen K.S."/>
            <person name="Wulff B.B."/>
            <person name="Steuernagel B."/>
            <person name="Mayer K.F."/>
            <person name="Olsen O.A."/>
        </authorList>
    </citation>
    <scope>NUCLEOTIDE SEQUENCE [LARGE SCALE GENOMIC DNA]</scope>
    <source>
        <strain evidence="2">cv. AL8/78</strain>
    </source>
</reference>
<dbReference type="Gramene" id="AET5Gv21114300.31">
    <property type="protein sequence ID" value="AET5Gv21114300.31"/>
    <property type="gene ID" value="AET5Gv21114300"/>
</dbReference>
<reference evidence="1" key="4">
    <citation type="submission" date="2019-03" db="UniProtKB">
        <authorList>
            <consortium name="EnsemblPlants"/>
        </authorList>
    </citation>
    <scope>IDENTIFICATION</scope>
</reference>
<sequence length="54" mass="6184">MARSNPYNKWAGSNGLKSSIAITISIYNKLHECLKKIKINYTMLKFSIAITNFF</sequence>
<dbReference type="AlphaFoldDB" id="A0A453MA95"/>
<reference evidence="1" key="3">
    <citation type="journal article" date="2017" name="Nature">
        <title>Genome sequence of the progenitor of the wheat D genome Aegilops tauschii.</title>
        <authorList>
            <person name="Luo M.C."/>
            <person name="Gu Y.Q."/>
            <person name="Puiu D."/>
            <person name="Wang H."/>
            <person name="Twardziok S.O."/>
            <person name="Deal K.R."/>
            <person name="Huo N."/>
            <person name="Zhu T."/>
            <person name="Wang L."/>
            <person name="Wang Y."/>
            <person name="McGuire P.E."/>
            <person name="Liu S."/>
            <person name="Long H."/>
            <person name="Ramasamy R.K."/>
            <person name="Rodriguez J.C."/>
            <person name="Van S.L."/>
            <person name="Yuan L."/>
            <person name="Wang Z."/>
            <person name="Xia Z."/>
            <person name="Xiao L."/>
            <person name="Anderson O.D."/>
            <person name="Ouyang S."/>
            <person name="Liang Y."/>
            <person name="Zimin A.V."/>
            <person name="Pertea G."/>
            <person name="Qi P."/>
            <person name="Bennetzen J.L."/>
            <person name="Dai X."/>
            <person name="Dawson M.W."/>
            <person name="Muller H.G."/>
            <person name="Kugler K."/>
            <person name="Rivarola-Duarte L."/>
            <person name="Spannagl M."/>
            <person name="Mayer K.F.X."/>
            <person name="Lu F.H."/>
            <person name="Bevan M.W."/>
            <person name="Leroy P."/>
            <person name="Li P."/>
            <person name="You F.M."/>
            <person name="Sun Q."/>
            <person name="Liu Z."/>
            <person name="Lyons E."/>
            <person name="Wicker T."/>
            <person name="Salzberg S.L."/>
            <person name="Devos K.M."/>
            <person name="Dvorak J."/>
        </authorList>
    </citation>
    <scope>NUCLEOTIDE SEQUENCE [LARGE SCALE GENOMIC DNA]</scope>
    <source>
        <strain evidence="1">cv. AL8/78</strain>
    </source>
</reference>
<organism evidence="1 2">
    <name type="scientific">Aegilops tauschii subsp. strangulata</name>
    <name type="common">Goatgrass</name>
    <dbReference type="NCBI Taxonomy" id="200361"/>
    <lineage>
        <taxon>Eukaryota</taxon>
        <taxon>Viridiplantae</taxon>
        <taxon>Streptophyta</taxon>
        <taxon>Embryophyta</taxon>
        <taxon>Tracheophyta</taxon>
        <taxon>Spermatophyta</taxon>
        <taxon>Magnoliopsida</taxon>
        <taxon>Liliopsida</taxon>
        <taxon>Poales</taxon>
        <taxon>Poaceae</taxon>
        <taxon>BOP clade</taxon>
        <taxon>Pooideae</taxon>
        <taxon>Triticodae</taxon>
        <taxon>Triticeae</taxon>
        <taxon>Triticinae</taxon>
        <taxon>Aegilops</taxon>
    </lineage>
</organism>
<reference evidence="1" key="5">
    <citation type="journal article" date="2021" name="G3 (Bethesda)">
        <title>Aegilops tauschii genome assembly Aet v5.0 features greater sequence contiguity and improved annotation.</title>
        <authorList>
            <person name="Wang L."/>
            <person name="Zhu T."/>
            <person name="Rodriguez J.C."/>
            <person name="Deal K.R."/>
            <person name="Dubcovsky J."/>
            <person name="McGuire P.E."/>
            <person name="Lux T."/>
            <person name="Spannagl M."/>
            <person name="Mayer K.F.X."/>
            <person name="Baldrich P."/>
            <person name="Meyers B.C."/>
            <person name="Huo N."/>
            <person name="Gu Y.Q."/>
            <person name="Zhou H."/>
            <person name="Devos K.M."/>
            <person name="Bennetzen J.L."/>
            <person name="Unver T."/>
            <person name="Budak H."/>
            <person name="Gulick P.J."/>
            <person name="Galiba G."/>
            <person name="Kalapos B."/>
            <person name="Nelson D.R."/>
            <person name="Li P."/>
            <person name="You F.M."/>
            <person name="Luo M.C."/>
            <person name="Dvorak J."/>
        </authorList>
    </citation>
    <scope>NUCLEOTIDE SEQUENCE [LARGE SCALE GENOMIC DNA]</scope>
    <source>
        <strain evidence="1">cv. AL8/78</strain>
    </source>
</reference>
<accession>A0A453MA95</accession>
<evidence type="ECO:0000313" key="1">
    <source>
        <dbReference type="EnsemblPlants" id="AET5Gv21114300.31"/>
    </source>
</evidence>
<protein>
    <submittedName>
        <fullName evidence="1">Uncharacterized protein</fullName>
    </submittedName>
</protein>
<evidence type="ECO:0000313" key="2">
    <source>
        <dbReference type="Proteomes" id="UP000015105"/>
    </source>
</evidence>
<dbReference type="EnsemblPlants" id="AET5Gv21114300.31">
    <property type="protein sequence ID" value="AET5Gv21114300.31"/>
    <property type="gene ID" value="AET5Gv21114300"/>
</dbReference>